<proteinExistence type="predicted"/>
<evidence type="ECO:0000313" key="2">
    <source>
        <dbReference type="Proteomes" id="UP000304951"/>
    </source>
</evidence>
<dbReference type="Proteomes" id="UP000304951">
    <property type="component" value="Unassembled WGS sequence"/>
</dbReference>
<name>A0A4S8T0C7_AURPU</name>
<dbReference type="InterPro" id="IPR010721">
    <property type="entry name" value="UstE-like"/>
</dbReference>
<accession>A0A4S8T0C7</accession>
<dbReference type="GO" id="GO:0016020">
    <property type="term" value="C:membrane"/>
    <property type="evidence" value="ECO:0007669"/>
    <property type="project" value="TreeGrafter"/>
</dbReference>
<dbReference type="PANTHER" id="PTHR32251">
    <property type="entry name" value="3-OXO-5-ALPHA-STEROID 4-DEHYDROGENASE"/>
    <property type="match status" value="1"/>
</dbReference>
<protein>
    <submittedName>
        <fullName evidence="1">DUF1295-domain-containing protein</fullName>
    </submittedName>
</protein>
<dbReference type="Pfam" id="PF06966">
    <property type="entry name" value="DUF1295"/>
    <property type="match status" value="1"/>
</dbReference>
<gene>
    <name evidence="1" type="ORF">D6D28_00735</name>
</gene>
<reference evidence="1 2" key="1">
    <citation type="submission" date="2018-10" db="EMBL/GenBank/DDBJ databases">
        <title>Fifty Aureobasidium pullulans genomes reveal a recombining polyextremotolerant generalist.</title>
        <authorList>
            <person name="Gostincar C."/>
            <person name="Turk M."/>
            <person name="Zajc J."/>
            <person name="Gunde-Cimerman N."/>
        </authorList>
    </citation>
    <scope>NUCLEOTIDE SEQUENCE [LARGE SCALE GENOMIC DNA]</scope>
    <source>
        <strain evidence="1 2">EXF-11900</strain>
    </source>
</reference>
<comment type="caution">
    <text evidence="1">The sequence shown here is derived from an EMBL/GenBank/DDBJ whole genome shotgun (WGS) entry which is preliminary data.</text>
</comment>
<dbReference type="AlphaFoldDB" id="A0A4S8T0C7"/>
<sequence>MTLTGSIGFLLDSYSSQVKSGSTQAARSISKIRELPKQVSIKAGFHSRGRQEAHSLEVMEYGSKVPTDPAAAGSSRSRIPNIKPQVASATTNVLGLLHDNLLPSLNLHSSLALLAYTVSRTTRRVEIKDWLWPSGMVLNAWYHGIIARSWETGLSYRESLSTLGWTQKLLLGGVTVWGVRLFSRIASRSIKRGKDDPRYDDMNQDTSFWNKAFFTVFLPEAVFQALISLSWSVALQQGTIGSLEATPPQYGGLLHGLAIGMYTAGLNMEALADQQIAEHKKKSDDLNRSGVWSIVRHPNYLGDALVHFSFPLLLFANGLFNPLSIVGPLANYAFLRFIGGDKQNEESQEQRYKTEAPKKYAQLEEWRANKNSFWPSLREVSNPWSLALVGIGAVGVLAERGLKRYLA</sequence>
<organism evidence="1 2">
    <name type="scientific">Aureobasidium pullulans</name>
    <name type="common">Black yeast</name>
    <name type="synonym">Pullularia pullulans</name>
    <dbReference type="NCBI Taxonomy" id="5580"/>
    <lineage>
        <taxon>Eukaryota</taxon>
        <taxon>Fungi</taxon>
        <taxon>Dikarya</taxon>
        <taxon>Ascomycota</taxon>
        <taxon>Pezizomycotina</taxon>
        <taxon>Dothideomycetes</taxon>
        <taxon>Dothideomycetidae</taxon>
        <taxon>Dothideales</taxon>
        <taxon>Saccotheciaceae</taxon>
        <taxon>Aureobasidium</taxon>
    </lineage>
</organism>
<dbReference type="EMBL" id="QZAF01000012">
    <property type="protein sequence ID" value="THV76941.1"/>
    <property type="molecule type" value="Genomic_DNA"/>
</dbReference>
<dbReference type="PANTHER" id="PTHR32251:SF15">
    <property type="entry name" value="3-OXO-5-ALPHA-STEROID 4-DEHYDROGENASE (DUF1295)"/>
    <property type="match status" value="1"/>
</dbReference>
<dbReference type="Gene3D" id="1.20.120.1630">
    <property type="match status" value="1"/>
</dbReference>
<evidence type="ECO:0000313" key="1">
    <source>
        <dbReference type="EMBL" id="THV76941.1"/>
    </source>
</evidence>